<accession>A0A927W5X9</accession>
<organism evidence="1 2">
    <name type="scientific">Clostridium sulfidigenes</name>
    <dbReference type="NCBI Taxonomy" id="318464"/>
    <lineage>
        <taxon>Bacteria</taxon>
        <taxon>Bacillati</taxon>
        <taxon>Bacillota</taxon>
        <taxon>Clostridia</taxon>
        <taxon>Eubacteriales</taxon>
        <taxon>Clostridiaceae</taxon>
        <taxon>Clostridium</taxon>
    </lineage>
</organism>
<gene>
    <name evidence="1" type="ORF">E7215_13520</name>
</gene>
<evidence type="ECO:0000313" key="2">
    <source>
        <dbReference type="Proteomes" id="UP000768462"/>
    </source>
</evidence>
<reference evidence="1" key="1">
    <citation type="submission" date="2019-04" db="EMBL/GenBank/DDBJ databases">
        <title>Evolution of Biomass-Degrading Anaerobic Consortia Revealed by Metagenomics.</title>
        <authorList>
            <person name="Peng X."/>
        </authorList>
    </citation>
    <scope>NUCLEOTIDE SEQUENCE</scope>
    <source>
        <strain evidence="1">SIG254</strain>
    </source>
</reference>
<comment type="caution">
    <text evidence="1">The sequence shown here is derived from an EMBL/GenBank/DDBJ whole genome shotgun (WGS) entry which is preliminary data.</text>
</comment>
<dbReference type="Proteomes" id="UP000768462">
    <property type="component" value="Unassembled WGS sequence"/>
</dbReference>
<proteinExistence type="predicted"/>
<name>A0A927W5X9_9CLOT</name>
<dbReference type="EMBL" id="SVCM01000153">
    <property type="protein sequence ID" value="MBE6061172.1"/>
    <property type="molecule type" value="Genomic_DNA"/>
</dbReference>
<dbReference type="AlphaFoldDB" id="A0A927W5X9"/>
<evidence type="ECO:0000313" key="1">
    <source>
        <dbReference type="EMBL" id="MBE6061172.1"/>
    </source>
</evidence>
<protein>
    <submittedName>
        <fullName evidence="1">Uncharacterized protein</fullName>
    </submittedName>
</protein>
<sequence>MIICPKCKSKDVLQILYGMPSYEAMEAYERKEVILGGCLITDNDLDYGCLCCNHRWSVKYFKVEDNMKFRFNILMGEKV</sequence>